<feature type="domain" description="Endonuclease/exonuclease/phosphatase" evidence="2">
    <location>
        <begin position="105"/>
        <end position="298"/>
    </location>
</feature>
<evidence type="ECO:0000313" key="4">
    <source>
        <dbReference type="Proteomes" id="UP001152795"/>
    </source>
</evidence>
<dbReference type="Pfam" id="PF03372">
    <property type="entry name" value="Exo_endo_phos"/>
    <property type="match status" value="1"/>
</dbReference>
<dbReference type="Pfam" id="PF00078">
    <property type="entry name" value="RVT_1"/>
    <property type="match status" value="1"/>
</dbReference>
<comment type="caution">
    <text evidence="3">The sequence shown here is derived from an EMBL/GenBank/DDBJ whole genome shotgun (WGS) entry which is preliminary data.</text>
</comment>
<accession>A0A7D9LGQ6</accession>
<dbReference type="PANTHER" id="PTHR47510">
    <property type="entry name" value="REVERSE TRANSCRIPTASE DOMAIN-CONTAINING PROTEIN"/>
    <property type="match status" value="1"/>
</dbReference>
<dbReference type="GO" id="GO:0003824">
    <property type="term" value="F:catalytic activity"/>
    <property type="evidence" value="ECO:0007669"/>
    <property type="project" value="InterPro"/>
</dbReference>
<dbReference type="AlphaFoldDB" id="A0A7D9LGQ6"/>
<dbReference type="SUPFAM" id="SSF56672">
    <property type="entry name" value="DNA/RNA polymerases"/>
    <property type="match status" value="1"/>
</dbReference>
<evidence type="ECO:0000313" key="3">
    <source>
        <dbReference type="EMBL" id="CAB4030118.1"/>
    </source>
</evidence>
<dbReference type="OrthoDB" id="5982943at2759"/>
<organism evidence="3 4">
    <name type="scientific">Paramuricea clavata</name>
    <name type="common">Red gorgonian</name>
    <name type="synonym">Violescent sea-whip</name>
    <dbReference type="NCBI Taxonomy" id="317549"/>
    <lineage>
        <taxon>Eukaryota</taxon>
        <taxon>Metazoa</taxon>
        <taxon>Cnidaria</taxon>
        <taxon>Anthozoa</taxon>
        <taxon>Octocorallia</taxon>
        <taxon>Malacalcyonacea</taxon>
        <taxon>Plexauridae</taxon>
        <taxon>Paramuricea</taxon>
    </lineage>
</organism>
<feature type="domain" description="Reverse transcriptase" evidence="1">
    <location>
        <begin position="571"/>
        <end position="747"/>
    </location>
</feature>
<dbReference type="InterPro" id="IPR043502">
    <property type="entry name" value="DNA/RNA_pol_sf"/>
</dbReference>
<keyword evidence="4" id="KW-1185">Reference proteome</keyword>
<protein>
    <submittedName>
        <fullName evidence="3">Uncharacterized protein</fullName>
    </submittedName>
</protein>
<dbReference type="SUPFAM" id="SSF56219">
    <property type="entry name" value="DNase I-like"/>
    <property type="match status" value="1"/>
</dbReference>
<dbReference type="InterPro" id="IPR036691">
    <property type="entry name" value="Endo/exonu/phosph_ase_sf"/>
</dbReference>
<evidence type="ECO:0000259" key="2">
    <source>
        <dbReference type="Pfam" id="PF03372"/>
    </source>
</evidence>
<sequence>MPSHQKFSRSELIRLHSKTLQVSRNVVSLLKAFNIFKHQRGKRGGRRKKVEQELSRIPVRITWRSANKINHTEQRPGALTSIPWKVNSNVRARYDFPNILCSNSRSIMSKIDELDEIMKVYSIDITAITESWLSESISDDYVTLVDYNIYRCDRVGRLGGGICAWVKSDIQQQQISQHQCDDYESMWLKVRPRKLPRGFSSILVGIVYRPNNTKDANLLEQHIIEVTDNYLIRYPDAGVIIMGDFNRMNVKSIERKLHLKQVVNCPTRNDVTLDLILTNISEFYTAPQQLPPLGRSDHCSILFSPQDYIAPKGLNKIIYRRKLNRENLHKLSLCLEKQNWCEVYRADSVVNKMSVFYNKVITALDKFMPTKPCRLNTNDKPWMTSYIKNLIVKHQRAWKKGNVPLRNFFRNKVSKEIKLAMGNHYRYNLDNTRSCNPRKWWKGVKAITRQKPNKIPDKLRFGGHEATGVELTELINSVFLRIVDEYQPLEPVPTPPDLIVPDNFLLSTCQVSRKLFNLNAKKSCGPEPIPTIVLKNLSTILAPPLTNIFNSCLMEGLFPSEWKSADVCPAPKKTKVVDIENDLRPISLTSPVAKVYESHLNSLLLDHVGPKLDDRHFGSVKGSSTTCALVDLMNFLYSNTDNPNDAIRLCFYDLSKGFDGVDHNILLDILRELDVHPVLIQSIRSFLTGRHQRVCVNGFSSEWKPVPAGIPQGSVLGPTLFLLMVNALAYRESWRWKYMDDLTISETLHIVNNLCSSNLQQSSNDICEFVHEKKMMLRMFVCFKRVPPVIDNITINNVPIERVSTYKLLGVNLSSNLKWNEHVNMITKKAAKRIYSVRLLKRAGIADTDLVTFYSTCVRTVLEYACPAWFYSTTEYLREQIESIQRRIMRIIFPDTSYQEALDLAGIPRLCVRLEDLCDMFFSNIMKENHKLHDLLPPTYQTHYNTRSQASGIQFQLPTYKTNRSRNNFIVKSAVKWNNTIRKNIGNV</sequence>
<evidence type="ECO:0000259" key="1">
    <source>
        <dbReference type="Pfam" id="PF00078"/>
    </source>
</evidence>
<gene>
    <name evidence="3" type="ORF">PACLA_8A047429</name>
</gene>
<dbReference type="CDD" id="cd01650">
    <property type="entry name" value="RT_nLTR_like"/>
    <property type="match status" value="1"/>
</dbReference>
<reference evidence="3" key="1">
    <citation type="submission" date="2020-04" db="EMBL/GenBank/DDBJ databases">
        <authorList>
            <person name="Alioto T."/>
            <person name="Alioto T."/>
            <person name="Gomez Garrido J."/>
        </authorList>
    </citation>
    <scope>NUCLEOTIDE SEQUENCE</scope>
    <source>
        <strain evidence="3">A484AB</strain>
    </source>
</reference>
<dbReference type="InterPro" id="IPR005135">
    <property type="entry name" value="Endo/exonuclease/phosphatase"/>
</dbReference>
<dbReference type="EMBL" id="CACRXK020016633">
    <property type="protein sequence ID" value="CAB4030118.1"/>
    <property type="molecule type" value="Genomic_DNA"/>
</dbReference>
<proteinExistence type="predicted"/>
<dbReference type="Gene3D" id="3.60.10.10">
    <property type="entry name" value="Endonuclease/exonuclease/phosphatase"/>
    <property type="match status" value="1"/>
</dbReference>
<dbReference type="InterPro" id="IPR000477">
    <property type="entry name" value="RT_dom"/>
</dbReference>
<dbReference type="PANTHER" id="PTHR47510:SF3">
    <property type="entry name" value="ENDO_EXONUCLEASE_PHOSPHATASE DOMAIN-CONTAINING PROTEIN"/>
    <property type="match status" value="1"/>
</dbReference>
<dbReference type="Proteomes" id="UP001152795">
    <property type="component" value="Unassembled WGS sequence"/>
</dbReference>
<name>A0A7D9LGQ6_PARCT</name>